<organism evidence="4 5">
    <name type="scientific">Clostridium frigoris</name>
    <dbReference type="NCBI Taxonomy" id="205327"/>
    <lineage>
        <taxon>Bacteria</taxon>
        <taxon>Bacillati</taxon>
        <taxon>Bacillota</taxon>
        <taxon>Clostridia</taxon>
        <taxon>Eubacteriales</taxon>
        <taxon>Clostridiaceae</taxon>
        <taxon>Clostridium</taxon>
    </lineage>
</organism>
<reference evidence="4 5" key="1">
    <citation type="submission" date="2021-06" db="EMBL/GenBank/DDBJ databases">
        <title>Clostridia strains as spoilage organisms.</title>
        <authorList>
            <person name="Wambui J."/>
            <person name="Stephan R."/>
            <person name="Stevens M.J.A."/>
        </authorList>
    </citation>
    <scope>NUCLEOTIDE SEQUENCE [LARGE SCALE GENOMIC DNA]</scope>
    <source>
        <strain evidence="4 5">DSM 14204</strain>
    </source>
</reference>
<dbReference type="InterPro" id="IPR005650">
    <property type="entry name" value="BlaI_family"/>
</dbReference>
<keyword evidence="5" id="KW-1185">Reference proteome</keyword>
<dbReference type="EMBL" id="JAHLDV010000011">
    <property type="protein sequence ID" value="MBU3159622.1"/>
    <property type="molecule type" value="Genomic_DNA"/>
</dbReference>
<evidence type="ECO:0000313" key="4">
    <source>
        <dbReference type="EMBL" id="MBU3159622.1"/>
    </source>
</evidence>
<evidence type="ECO:0000256" key="2">
    <source>
        <dbReference type="ARBA" id="ARBA00023125"/>
    </source>
</evidence>
<comment type="caution">
    <text evidence="4">The sequence shown here is derived from an EMBL/GenBank/DDBJ whole genome shotgun (WGS) entry which is preliminary data.</text>
</comment>
<keyword evidence="1" id="KW-0805">Transcription regulation</keyword>
<dbReference type="RefSeq" id="WP_216147459.1">
    <property type="nucleotide sequence ID" value="NZ_JAHLDV010000011.1"/>
</dbReference>
<dbReference type="PIRSF" id="PIRSF019455">
    <property type="entry name" value="CopR_AtkY"/>
    <property type="match status" value="1"/>
</dbReference>
<gene>
    <name evidence="4" type="ORF">KPL37_07640</name>
</gene>
<name>A0ABS6BS56_9CLOT</name>
<keyword evidence="2" id="KW-0238">DNA-binding</keyword>
<evidence type="ECO:0000256" key="3">
    <source>
        <dbReference type="ARBA" id="ARBA00023163"/>
    </source>
</evidence>
<proteinExistence type="predicted"/>
<keyword evidence="3" id="KW-0804">Transcription</keyword>
<evidence type="ECO:0000256" key="1">
    <source>
        <dbReference type="ARBA" id="ARBA00023015"/>
    </source>
</evidence>
<accession>A0ABS6BS56</accession>
<protein>
    <submittedName>
        <fullName evidence="4">BlaI/MecI/CopY family transcriptional regulator</fullName>
    </submittedName>
</protein>
<dbReference type="Pfam" id="PF03965">
    <property type="entry name" value="Penicillinase_R"/>
    <property type="match status" value="1"/>
</dbReference>
<dbReference type="Proteomes" id="UP000776252">
    <property type="component" value="Unassembled WGS sequence"/>
</dbReference>
<evidence type="ECO:0000313" key="5">
    <source>
        <dbReference type="Proteomes" id="UP000776252"/>
    </source>
</evidence>
<sequence length="130" mass="15237">MYKMSKISNAEWAIMKIIWNNCEISSNNIIKELKDKSEWKPATVKSLINRLLNKNIIGFNKLGYEYLYYPLVSEDECIKLESFSFVNRVFNGSIKSMLLTFAKSEEISELDIKELKDILNQLIRVKCEED</sequence>